<evidence type="ECO:0000313" key="7">
    <source>
        <dbReference type="EMBL" id="KEO98910.1"/>
    </source>
</evidence>
<keyword evidence="6" id="KW-1003">Cell membrane</keyword>
<feature type="transmembrane region" description="Helical" evidence="6">
    <location>
        <begin position="337"/>
        <end position="358"/>
    </location>
</feature>
<accession>A0A074N1X3</accession>
<gene>
    <name evidence="6" type="primary">mrdB</name>
    <name evidence="6" type="synonym">rodA</name>
    <name evidence="7" type="ORF">EH32_07335</name>
</gene>
<dbReference type="GO" id="GO:0009252">
    <property type="term" value="P:peptidoglycan biosynthetic process"/>
    <property type="evidence" value="ECO:0007669"/>
    <property type="project" value="UniProtKB-UniRule"/>
</dbReference>
<name>A0A074N1X3_9SPHN</name>
<comment type="catalytic activity">
    <reaction evidence="6">
        <text>[GlcNAc-(1-&gt;4)-Mur2Ac(oyl-L-Ala-gamma-D-Glu-L-Lys-D-Ala-D-Ala)](n)-di-trans,octa-cis-undecaprenyl diphosphate + beta-D-GlcNAc-(1-&gt;4)-Mur2Ac(oyl-L-Ala-gamma-D-Glu-L-Lys-D-Ala-D-Ala)-di-trans,octa-cis-undecaprenyl diphosphate = [GlcNAc-(1-&gt;4)-Mur2Ac(oyl-L-Ala-gamma-D-Glu-L-Lys-D-Ala-D-Ala)](n+1)-di-trans,octa-cis-undecaprenyl diphosphate + di-trans,octa-cis-undecaprenyl diphosphate + H(+)</text>
        <dbReference type="Rhea" id="RHEA:23708"/>
        <dbReference type="Rhea" id="RHEA-COMP:9602"/>
        <dbReference type="Rhea" id="RHEA-COMP:9603"/>
        <dbReference type="ChEBI" id="CHEBI:15378"/>
        <dbReference type="ChEBI" id="CHEBI:58405"/>
        <dbReference type="ChEBI" id="CHEBI:60033"/>
        <dbReference type="ChEBI" id="CHEBI:78435"/>
        <dbReference type="EC" id="2.4.99.28"/>
    </reaction>
</comment>
<reference evidence="7 8" key="1">
    <citation type="submission" date="2014-04" db="EMBL/GenBank/DDBJ databases">
        <title>A comprehensive comparison of genomes of Erythrobacter spp. Strains.</title>
        <authorList>
            <person name="Zheng Q."/>
        </authorList>
    </citation>
    <scope>NUCLEOTIDE SEQUENCE [LARGE SCALE GENOMIC DNA]</scope>
    <source>
        <strain evidence="7 8">DSM 8509</strain>
    </source>
</reference>
<dbReference type="AlphaFoldDB" id="A0A074N1X3"/>
<keyword evidence="8" id="KW-1185">Reference proteome</keyword>
<dbReference type="RefSeq" id="WP_034901364.1">
    <property type="nucleotide sequence ID" value="NZ_CP017057.1"/>
</dbReference>
<dbReference type="InterPro" id="IPR011923">
    <property type="entry name" value="RodA/MrdB"/>
</dbReference>
<dbReference type="UniPathway" id="UPA00219"/>
<comment type="caution">
    <text evidence="7">The sequence shown here is derived from an EMBL/GenBank/DDBJ whole genome shotgun (WGS) entry which is preliminary data.</text>
</comment>
<sequence length="380" mass="40293">MASVIPDPIARQPWGMLIPLFLLVGFGAAVLYSAAGGSMDPFASSHLVRFGVFLVMALVIAAFPRELVRFLTYPAYLVVLALLVAVEIIGQVGGGSQRWLDLGFMVLQPSELMKPVIVVTLAHFYSSLPVGLITGWRAVLLPGAMIAAPVAFVLLQPDLGTSLAIAFGGAVVMLLAGLPLRWFIGGAVAAAAAAPVAFFFGLKEYQQRRVLTMFDAEADPLGAGYHITQSKIAIGSGGLFGKGFNEGSQSHLQYLPEPHTDFVFATMAEEWGLLGGLFVIAIFGVILRWGLEVARASRDRFAQLLAGGMVATIFFYVAVNLLMVMGFAPVVGIPLPFMSHGGSSMLTNMICIGALMMVDRWNKRAPGRGLSGSLSGGLTT</sequence>
<keyword evidence="3 6" id="KW-0133">Cell shape</keyword>
<dbReference type="GO" id="GO:0005886">
    <property type="term" value="C:plasma membrane"/>
    <property type="evidence" value="ECO:0007669"/>
    <property type="project" value="UniProtKB-SubCell"/>
</dbReference>
<comment type="subcellular location">
    <subcellularLocation>
        <location evidence="6">Cell inner membrane</location>
        <topology evidence="6">Multi-pass membrane protein</topology>
    </subcellularLocation>
    <subcellularLocation>
        <location evidence="1">Membrane</location>
        <topology evidence="1">Multi-pass membrane protein</topology>
    </subcellularLocation>
</comment>
<comment type="pathway">
    <text evidence="6">Cell wall biogenesis; peptidoglycan biosynthesis.</text>
</comment>
<evidence type="ECO:0000256" key="4">
    <source>
        <dbReference type="ARBA" id="ARBA00022989"/>
    </source>
</evidence>
<keyword evidence="2 6" id="KW-0812">Transmembrane</keyword>
<feature type="transmembrane region" description="Helical" evidence="6">
    <location>
        <begin position="47"/>
        <end position="63"/>
    </location>
</feature>
<dbReference type="KEGG" id="elq:Ga0102493_112595"/>
<keyword evidence="6" id="KW-0573">Peptidoglycan synthesis</keyword>
<feature type="transmembrane region" description="Helical" evidence="6">
    <location>
        <begin position="159"/>
        <end position="176"/>
    </location>
</feature>
<evidence type="ECO:0000256" key="5">
    <source>
        <dbReference type="ARBA" id="ARBA00023136"/>
    </source>
</evidence>
<dbReference type="PANTHER" id="PTHR30474">
    <property type="entry name" value="CELL CYCLE PROTEIN"/>
    <property type="match status" value="1"/>
</dbReference>
<comment type="similarity">
    <text evidence="6">Belongs to the SEDS family. MrdB/RodA subfamily.</text>
</comment>
<organism evidence="7 8">
    <name type="scientific">Erythrobacter litoralis</name>
    <dbReference type="NCBI Taxonomy" id="39960"/>
    <lineage>
        <taxon>Bacteria</taxon>
        <taxon>Pseudomonadati</taxon>
        <taxon>Pseudomonadota</taxon>
        <taxon>Alphaproteobacteria</taxon>
        <taxon>Sphingomonadales</taxon>
        <taxon>Erythrobacteraceae</taxon>
        <taxon>Erythrobacter/Porphyrobacter group</taxon>
        <taxon>Erythrobacter</taxon>
    </lineage>
</organism>
<dbReference type="PATRIC" id="fig|39960.10.peg.1693"/>
<proteinExistence type="inferred from homology"/>
<evidence type="ECO:0000256" key="1">
    <source>
        <dbReference type="ARBA" id="ARBA00004141"/>
    </source>
</evidence>
<feature type="transmembrane region" description="Helical" evidence="6">
    <location>
        <begin position="16"/>
        <end position="35"/>
    </location>
</feature>
<dbReference type="Pfam" id="PF01098">
    <property type="entry name" value="FTSW_RODA_SPOVE"/>
    <property type="match status" value="1"/>
</dbReference>
<dbReference type="GO" id="GO:0008360">
    <property type="term" value="P:regulation of cell shape"/>
    <property type="evidence" value="ECO:0007669"/>
    <property type="project" value="UniProtKB-KW"/>
</dbReference>
<dbReference type="Proteomes" id="UP000027866">
    <property type="component" value="Unassembled WGS sequence"/>
</dbReference>
<dbReference type="HAMAP" id="MF_02079">
    <property type="entry name" value="PGT_RodA"/>
    <property type="match status" value="1"/>
</dbReference>
<keyword evidence="6" id="KW-0808">Transferase</keyword>
<dbReference type="NCBIfam" id="TIGR02210">
    <property type="entry name" value="rodA_shape"/>
    <property type="match status" value="1"/>
</dbReference>
<keyword evidence="6" id="KW-0961">Cell wall biogenesis/degradation</keyword>
<evidence type="ECO:0000256" key="2">
    <source>
        <dbReference type="ARBA" id="ARBA00022692"/>
    </source>
</evidence>
<feature type="transmembrane region" description="Helical" evidence="6">
    <location>
        <begin position="271"/>
        <end position="291"/>
    </location>
</feature>
<keyword evidence="4 6" id="KW-1133">Transmembrane helix</keyword>
<feature type="transmembrane region" description="Helical" evidence="6">
    <location>
        <begin position="75"/>
        <end position="95"/>
    </location>
</feature>
<keyword evidence="5 6" id="KW-0472">Membrane</keyword>
<dbReference type="GO" id="GO:0051301">
    <property type="term" value="P:cell division"/>
    <property type="evidence" value="ECO:0007669"/>
    <property type="project" value="InterPro"/>
</dbReference>
<comment type="function">
    <text evidence="6">Peptidoglycan polymerase that is essential for cell wall elongation.</text>
</comment>
<dbReference type="GO" id="GO:0015648">
    <property type="term" value="F:lipid-linked peptidoglycan transporter activity"/>
    <property type="evidence" value="ECO:0007669"/>
    <property type="project" value="TreeGrafter"/>
</dbReference>
<feature type="transmembrane region" description="Helical" evidence="6">
    <location>
        <begin position="303"/>
        <end position="331"/>
    </location>
</feature>
<keyword evidence="6" id="KW-0997">Cell inner membrane</keyword>
<dbReference type="EC" id="2.4.99.28" evidence="6"/>
<evidence type="ECO:0000256" key="3">
    <source>
        <dbReference type="ARBA" id="ARBA00022960"/>
    </source>
</evidence>
<dbReference type="GO" id="GO:0071555">
    <property type="term" value="P:cell wall organization"/>
    <property type="evidence" value="ECO:0007669"/>
    <property type="project" value="UniProtKB-KW"/>
</dbReference>
<dbReference type="OrthoDB" id="9768187at2"/>
<dbReference type="GO" id="GO:0032153">
    <property type="term" value="C:cell division site"/>
    <property type="evidence" value="ECO:0007669"/>
    <property type="project" value="TreeGrafter"/>
</dbReference>
<dbReference type="PANTHER" id="PTHR30474:SF1">
    <property type="entry name" value="PEPTIDOGLYCAN GLYCOSYLTRANSFERASE MRDB"/>
    <property type="match status" value="1"/>
</dbReference>
<evidence type="ECO:0000256" key="6">
    <source>
        <dbReference type="HAMAP-Rule" id="MF_02079"/>
    </source>
</evidence>
<evidence type="ECO:0000313" key="8">
    <source>
        <dbReference type="Proteomes" id="UP000027866"/>
    </source>
</evidence>
<protein>
    <recommendedName>
        <fullName evidence="6">Peptidoglycan glycosyltransferase MrdB</fullName>
        <shortName evidence="6">PGT</shortName>
        <ecNumber evidence="6">2.4.99.28</ecNumber>
    </recommendedName>
    <alternativeName>
        <fullName evidence="6">Cell elongation protein RodA</fullName>
    </alternativeName>
    <alternativeName>
        <fullName evidence="6">Cell wall polymerase</fullName>
    </alternativeName>
    <alternativeName>
        <fullName evidence="6">Peptidoglycan polymerase</fullName>
        <shortName evidence="6">PG polymerase</shortName>
    </alternativeName>
</protein>
<dbReference type="GO" id="GO:0008955">
    <property type="term" value="F:peptidoglycan glycosyltransferase activity"/>
    <property type="evidence" value="ECO:0007669"/>
    <property type="project" value="UniProtKB-UniRule"/>
</dbReference>
<keyword evidence="6" id="KW-0328">Glycosyltransferase</keyword>
<dbReference type="EMBL" id="JMIX01000003">
    <property type="protein sequence ID" value="KEO98910.1"/>
    <property type="molecule type" value="Genomic_DNA"/>
</dbReference>
<dbReference type="InterPro" id="IPR001182">
    <property type="entry name" value="FtsW/RodA"/>
</dbReference>